<dbReference type="InterPro" id="IPR017441">
    <property type="entry name" value="Protein_kinase_ATP_BS"/>
</dbReference>
<feature type="domain" description="Protein kinase" evidence="29">
    <location>
        <begin position="1970"/>
        <end position="2258"/>
    </location>
</feature>
<keyword evidence="20 28" id="KW-0472">Membrane</keyword>
<evidence type="ECO:0000256" key="13">
    <source>
        <dbReference type="ARBA" id="ARBA00022734"/>
    </source>
</evidence>
<dbReference type="GO" id="GO:0005524">
    <property type="term" value="F:ATP binding"/>
    <property type="evidence" value="ECO:0007669"/>
    <property type="project" value="UniProtKB-UniRule"/>
</dbReference>
<evidence type="ECO:0000256" key="1">
    <source>
        <dbReference type="ARBA" id="ARBA00004479"/>
    </source>
</evidence>
<evidence type="ECO:0000256" key="21">
    <source>
        <dbReference type="ARBA" id="ARBA00023157"/>
    </source>
</evidence>
<evidence type="ECO:0000256" key="8">
    <source>
        <dbReference type="ARBA" id="ARBA00022577"/>
    </source>
</evidence>
<dbReference type="SMART" id="SM00205">
    <property type="entry name" value="THN"/>
    <property type="match status" value="1"/>
</dbReference>
<keyword evidence="17" id="KW-0611">Plant defense</keyword>
<comment type="catalytic activity">
    <reaction evidence="24">
        <text>L-threonyl-[protein] + ATP = O-phospho-L-threonyl-[protein] + ADP + H(+)</text>
        <dbReference type="Rhea" id="RHEA:46608"/>
        <dbReference type="Rhea" id="RHEA-COMP:11060"/>
        <dbReference type="Rhea" id="RHEA-COMP:11605"/>
        <dbReference type="ChEBI" id="CHEBI:15378"/>
        <dbReference type="ChEBI" id="CHEBI:30013"/>
        <dbReference type="ChEBI" id="CHEBI:30616"/>
        <dbReference type="ChEBI" id="CHEBI:61977"/>
        <dbReference type="ChEBI" id="CHEBI:456216"/>
        <dbReference type="EC" id="2.7.11.1"/>
    </reaction>
</comment>
<keyword evidence="23" id="KW-0325">Glycoprotein</keyword>
<evidence type="ECO:0000256" key="28">
    <source>
        <dbReference type="SAM" id="Phobius"/>
    </source>
</evidence>
<feature type="transmembrane region" description="Helical" evidence="28">
    <location>
        <begin position="1020"/>
        <end position="1039"/>
    </location>
</feature>
<keyword evidence="6" id="KW-0929">Antimicrobial</keyword>
<dbReference type="Gramene" id="LPERR01G00820.1">
    <property type="protein sequence ID" value="LPERR01G00820.1"/>
    <property type="gene ID" value="LPERR01G00820"/>
</dbReference>
<feature type="binding site" evidence="26">
    <location>
        <position position="1353"/>
    </location>
    <ligand>
        <name>ATP</name>
        <dbReference type="ChEBI" id="CHEBI:30616"/>
    </ligand>
</feature>
<dbReference type="eggNOG" id="KOG1187">
    <property type="taxonomic scope" value="Eukaryota"/>
</dbReference>
<comment type="similarity">
    <text evidence="3">Belongs to the thaumatin family.</text>
</comment>
<dbReference type="Pfam" id="PF13947">
    <property type="entry name" value="GUB_WAK_bind"/>
    <property type="match status" value="1"/>
</dbReference>
<dbReference type="Pfam" id="PF18052">
    <property type="entry name" value="Rx_N"/>
    <property type="match status" value="1"/>
</dbReference>
<accession>A0A0D9UW03</accession>
<dbReference type="STRING" id="77586.A0A0D9UW03"/>
<evidence type="ECO:0000256" key="17">
    <source>
        <dbReference type="ARBA" id="ARBA00022821"/>
    </source>
</evidence>
<evidence type="ECO:0000313" key="31">
    <source>
        <dbReference type="Proteomes" id="UP000032180"/>
    </source>
</evidence>
<keyword evidence="5" id="KW-0723">Serine/threonine-protein kinase</keyword>
<keyword evidence="22" id="KW-0675">Receptor</keyword>
<dbReference type="Gene3D" id="1.10.510.10">
    <property type="entry name" value="Transferase(Phosphotransferase) domain 1"/>
    <property type="match status" value="3"/>
</dbReference>
<dbReference type="InterPro" id="IPR001938">
    <property type="entry name" value="Thaumatin"/>
</dbReference>
<reference evidence="30" key="3">
    <citation type="submission" date="2015-04" db="UniProtKB">
        <authorList>
            <consortium name="EnsemblPlants"/>
        </authorList>
    </citation>
    <scope>IDENTIFICATION</scope>
</reference>
<dbReference type="GO" id="GO:0050832">
    <property type="term" value="P:defense response to fungus"/>
    <property type="evidence" value="ECO:0007669"/>
    <property type="project" value="UniProtKB-KW"/>
</dbReference>
<evidence type="ECO:0000256" key="5">
    <source>
        <dbReference type="ARBA" id="ARBA00022527"/>
    </source>
</evidence>
<dbReference type="GO" id="GO:0016020">
    <property type="term" value="C:membrane"/>
    <property type="evidence" value="ECO:0007669"/>
    <property type="project" value="UniProtKB-SubCell"/>
</dbReference>
<comment type="catalytic activity">
    <reaction evidence="25">
        <text>L-seryl-[protein] + ATP = O-phospho-L-seryl-[protein] + ADP + H(+)</text>
        <dbReference type="Rhea" id="RHEA:17989"/>
        <dbReference type="Rhea" id="RHEA-COMP:9863"/>
        <dbReference type="Rhea" id="RHEA-COMP:11604"/>
        <dbReference type="ChEBI" id="CHEBI:15378"/>
        <dbReference type="ChEBI" id="CHEBI:29999"/>
        <dbReference type="ChEBI" id="CHEBI:30616"/>
        <dbReference type="ChEBI" id="CHEBI:83421"/>
        <dbReference type="ChEBI" id="CHEBI:456216"/>
        <dbReference type="EC" id="2.7.11.1"/>
    </reaction>
</comment>
<dbReference type="Proteomes" id="UP000032180">
    <property type="component" value="Chromosome 1"/>
</dbReference>
<keyword evidence="19 28" id="KW-1133">Transmembrane helix</keyword>
<protein>
    <recommendedName>
        <fullName evidence="4">non-specific serine/threonine protein kinase</fullName>
        <ecNumber evidence="4">2.7.11.1</ecNumber>
    </recommendedName>
</protein>
<evidence type="ECO:0000256" key="2">
    <source>
        <dbReference type="ARBA" id="ARBA00008894"/>
    </source>
</evidence>
<dbReference type="Pfam" id="PF00314">
    <property type="entry name" value="Thaumatin"/>
    <property type="match status" value="1"/>
</dbReference>
<evidence type="ECO:0000256" key="22">
    <source>
        <dbReference type="ARBA" id="ARBA00023170"/>
    </source>
</evidence>
<evidence type="ECO:0000256" key="26">
    <source>
        <dbReference type="PROSITE-ProRule" id="PRU10141"/>
    </source>
</evidence>
<evidence type="ECO:0000256" key="27">
    <source>
        <dbReference type="SAM" id="MobiDB-lite"/>
    </source>
</evidence>
<evidence type="ECO:0000256" key="11">
    <source>
        <dbReference type="ARBA" id="ARBA00022692"/>
    </source>
</evidence>
<dbReference type="Gene3D" id="3.30.200.20">
    <property type="entry name" value="Phosphorylase Kinase, domain 1"/>
    <property type="match status" value="3"/>
</dbReference>
<reference evidence="30 31" key="1">
    <citation type="submission" date="2012-08" db="EMBL/GenBank/DDBJ databases">
        <title>Oryza genome evolution.</title>
        <authorList>
            <person name="Wing R.A."/>
        </authorList>
    </citation>
    <scope>NUCLEOTIDE SEQUENCE</scope>
</reference>
<dbReference type="InterPro" id="IPR045874">
    <property type="entry name" value="LRK10/LRL21-25-like"/>
</dbReference>
<evidence type="ECO:0000256" key="9">
    <source>
        <dbReference type="ARBA" id="ARBA00022614"/>
    </source>
</evidence>
<evidence type="ECO:0000256" key="24">
    <source>
        <dbReference type="ARBA" id="ARBA00047899"/>
    </source>
</evidence>
<keyword evidence="11 28" id="KW-0812">Transmembrane</keyword>
<dbReference type="Pfam" id="PF00069">
    <property type="entry name" value="Pkinase"/>
    <property type="match status" value="3"/>
</dbReference>
<evidence type="ECO:0000256" key="6">
    <source>
        <dbReference type="ARBA" id="ARBA00022529"/>
    </source>
</evidence>
<name>A0A0D9UW03_9ORYZ</name>
<comment type="similarity">
    <text evidence="2">Belongs to the disease resistance NB-LRR family.</text>
</comment>
<evidence type="ECO:0000256" key="3">
    <source>
        <dbReference type="ARBA" id="ARBA00010607"/>
    </source>
</evidence>
<keyword evidence="9" id="KW-0433">Leucine-rich repeat</keyword>
<keyword evidence="7" id="KW-0597">Phosphoprotein</keyword>
<dbReference type="FunFam" id="2.60.110.10:FF:000003">
    <property type="entry name" value="Thaumatin I"/>
    <property type="match status" value="1"/>
</dbReference>
<keyword evidence="21" id="KW-1015">Disulfide bond</keyword>
<dbReference type="InterPro" id="IPR011009">
    <property type="entry name" value="Kinase-like_dom_sf"/>
</dbReference>
<keyword evidence="18 26" id="KW-0067">ATP-binding</keyword>
<dbReference type="PANTHER" id="PTHR27009">
    <property type="entry name" value="RUST RESISTANCE KINASE LR10-RELATED"/>
    <property type="match status" value="1"/>
</dbReference>
<evidence type="ECO:0000256" key="23">
    <source>
        <dbReference type="ARBA" id="ARBA00023180"/>
    </source>
</evidence>
<feature type="binding site" evidence="26">
    <location>
        <position position="1998"/>
    </location>
    <ligand>
        <name>ATP</name>
        <dbReference type="ChEBI" id="CHEBI:30616"/>
    </ligand>
</feature>
<dbReference type="SUPFAM" id="SSF56112">
    <property type="entry name" value="Protein kinase-like (PK-like)"/>
    <property type="match status" value="3"/>
</dbReference>
<dbReference type="InterPro" id="IPR041118">
    <property type="entry name" value="Rx_N"/>
</dbReference>
<dbReference type="PROSITE" id="PS50011">
    <property type="entry name" value="PROTEIN_KINASE_DOM"/>
    <property type="match status" value="3"/>
</dbReference>
<evidence type="ECO:0000256" key="18">
    <source>
        <dbReference type="ARBA" id="ARBA00022840"/>
    </source>
</evidence>
<proteinExistence type="inferred from homology"/>
<evidence type="ECO:0000256" key="15">
    <source>
        <dbReference type="ARBA" id="ARBA00022741"/>
    </source>
</evidence>
<dbReference type="InterPro" id="IPR037176">
    <property type="entry name" value="Osmotin/thaumatin-like_sf"/>
</dbReference>
<keyword evidence="14" id="KW-0677">Repeat</keyword>
<feature type="domain" description="Protein kinase" evidence="29">
    <location>
        <begin position="1326"/>
        <end position="1611"/>
    </location>
</feature>
<keyword evidence="15 26" id="KW-0547">Nucleotide-binding</keyword>
<dbReference type="PRINTS" id="PR00347">
    <property type="entry name" value="THAUMATIN"/>
</dbReference>
<evidence type="ECO:0000256" key="7">
    <source>
        <dbReference type="ARBA" id="ARBA00022553"/>
    </source>
</evidence>
<dbReference type="InterPro" id="IPR025287">
    <property type="entry name" value="WAK_GUB"/>
</dbReference>
<dbReference type="PROSITE" id="PS51367">
    <property type="entry name" value="THAUMATIN_2"/>
    <property type="match status" value="1"/>
</dbReference>
<dbReference type="GO" id="GO:0030247">
    <property type="term" value="F:polysaccharide binding"/>
    <property type="evidence" value="ECO:0007669"/>
    <property type="project" value="InterPro"/>
</dbReference>
<evidence type="ECO:0000256" key="16">
    <source>
        <dbReference type="ARBA" id="ARBA00022777"/>
    </source>
</evidence>
<dbReference type="InterPro" id="IPR008271">
    <property type="entry name" value="Ser/Thr_kinase_AS"/>
</dbReference>
<keyword evidence="16" id="KW-0418">Kinase</keyword>
<feature type="binding site" evidence="26">
    <location>
        <position position="761"/>
    </location>
    <ligand>
        <name>ATP</name>
        <dbReference type="ChEBI" id="CHEBI:30616"/>
    </ligand>
</feature>
<organism evidence="30 31">
    <name type="scientific">Leersia perrieri</name>
    <dbReference type="NCBI Taxonomy" id="77586"/>
    <lineage>
        <taxon>Eukaryota</taxon>
        <taxon>Viridiplantae</taxon>
        <taxon>Streptophyta</taxon>
        <taxon>Embryophyta</taxon>
        <taxon>Tracheophyta</taxon>
        <taxon>Spermatophyta</taxon>
        <taxon>Magnoliopsida</taxon>
        <taxon>Liliopsida</taxon>
        <taxon>Poales</taxon>
        <taxon>Poaceae</taxon>
        <taxon>BOP clade</taxon>
        <taxon>Oryzoideae</taxon>
        <taxon>Oryzeae</taxon>
        <taxon>Oryzinae</taxon>
        <taxon>Leersia</taxon>
    </lineage>
</organism>
<dbReference type="GO" id="GO:0004674">
    <property type="term" value="F:protein serine/threonine kinase activity"/>
    <property type="evidence" value="ECO:0007669"/>
    <property type="project" value="UniProtKB-KW"/>
</dbReference>
<reference evidence="31" key="2">
    <citation type="submission" date="2013-12" db="EMBL/GenBank/DDBJ databases">
        <authorList>
            <person name="Yu Y."/>
            <person name="Lee S."/>
            <person name="de Baynast K."/>
            <person name="Wissotski M."/>
            <person name="Liu L."/>
            <person name="Talag J."/>
            <person name="Goicoechea J."/>
            <person name="Angelova A."/>
            <person name="Jetty R."/>
            <person name="Kudrna D."/>
            <person name="Golser W."/>
            <person name="Rivera L."/>
            <person name="Zhang J."/>
            <person name="Wing R."/>
        </authorList>
    </citation>
    <scope>NUCLEOTIDE SEQUENCE</scope>
</reference>
<evidence type="ECO:0000313" key="30">
    <source>
        <dbReference type="EnsemblPlants" id="LPERR01G00820.1"/>
    </source>
</evidence>
<dbReference type="FunFam" id="3.30.200.20:FF:000178">
    <property type="entry name" value="serine/threonine-protein kinase PBS1-like"/>
    <property type="match status" value="2"/>
</dbReference>
<dbReference type="EC" id="2.7.11.1" evidence="4"/>
<feature type="transmembrane region" description="Helical" evidence="28">
    <location>
        <begin position="1263"/>
        <end position="1287"/>
    </location>
</feature>
<keyword evidence="10" id="KW-0808">Transferase</keyword>
<evidence type="ECO:0000256" key="20">
    <source>
        <dbReference type="ARBA" id="ARBA00023136"/>
    </source>
</evidence>
<evidence type="ECO:0000256" key="19">
    <source>
        <dbReference type="ARBA" id="ARBA00022989"/>
    </source>
</evidence>
<evidence type="ECO:0000256" key="25">
    <source>
        <dbReference type="ARBA" id="ARBA00048679"/>
    </source>
</evidence>
<dbReference type="PROSITE" id="PS00107">
    <property type="entry name" value="PROTEIN_KINASE_ATP"/>
    <property type="match status" value="3"/>
</dbReference>
<evidence type="ECO:0000256" key="12">
    <source>
        <dbReference type="ARBA" id="ARBA00022729"/>
    </source>
</evidence>
<comment type="subcellular location">
    <subcellularLocation>
        <location evidence="1">Membrane</location>
        <topology evidence="1">Single-pass type I membrane protein</topology>
    </subcellularLocation>
</comment>
<feature type="region of interest" description="Disordered" evidence="27">
    <location>
        <begin position="132"/>
        <end position="159"/>
    </location>
</feature>
<dbReference type="FunFam" id="1.10.510.10:FF:000590">
    <property type="entry name" value="PR5-like receptor kinase"/>
    <property type="match status" value="2"/>
</dbReference>
<dbReference type="SMART" id="SM00220">
    <property type="entry name" value="S_TKc"/>
    <property type="match status" value="3"/>
</dbReference>
<dbReference type="InterPro" id="IPR000719">
    <property type="entry name" value="Prot_kinase_dom"/>
</dbReference>
<evidence type="ECO:0000256" key="10">
    <source>
        <dbReference type="ARBA" id="ARBA00022679"/>
    </source>
</evidence>
<dbReference type="Gene3D" id="2.60.110.10">
    <property type="entry name" value="Thaumatin"/>
    <property type="match status" value="1"/>
</dbReference>
<keyword evidence="31" id="KW-1185">Reference proteome</keyword>
<evidence type="ECO:0000256" key="4">
    <source>
        <dbReference type="ARBA" id="ARBA00012513"/>
    </source>
</evidence>
<dbReference type="FunFam" id="1.10.510.10:FF:000248">
    <property type="entry name" value="S-receptor-like kinase 5"/>
    <property type="match status" value="1"/>
</dbReference>
<keyword evidence="8" id="KW-0295">Fungicide</keyword>
<dbReference type="SUPFAM" id="SSF49870">
    <property type="entry name" value="Osmotin, thaumatin-like protein"/>
    <property type="match status" value="1"/>
</dbReference>
<keyword evidence="12" id="KW-0732">Signal</keyword>
<sequence>MPDLVKWVGGANSHLFSGLKRLKCICCPKLSELPLSSCSGSSAKETNNMWFPNLCSLDIMGCPELSLPLVPHTSTLTHFKVNDTVSTVGNQLFLRDYNGALLFQNLDNLEGIYIKNVRHMSLIDFQPLRSSLRSNEQPSPPYPAGVAQSEHGGASPAPAPAAVERLVDGNGGASVATFTTKRNQCCCRKGILQSDRESSRSNHWAADQRLRRFGRIYGWLTSWQGQKMEIALGAANWLLSMVLNKLSDDLMAGYVASHELGLNMDQIKRDLNYMLGLLQAAEGRDISNNSGLQRLLDELCKKADEAEDVLDELHYFMIRDELDGTREATPDLGDGLATHALHARHSARSAAVFASEERLKDPSTRQNIPYYVVGELQLTMAISGALILPGGLFQALNILSVLGVFGVLVTKSGATDFQEQPACVPFSCGHLEDIRYPFRLRGDPVGCGDEAYELDCRDGRAIIHINTGKYFVTDIAYSESRFWVVDANLDNSSCPLPLWNSLPYFNDVSTKLYTSAVRWATFLNCSRVINNGMYMPVACLSGNTSFVYVLTTSSSYYVQTIEPSCGYLAVIPVDDRTKNVPDYASYADVVRFMRNGFPVLFPRVESPSHSPVIKACARDTFQNFKDQMSSRTIQNWTSAIIGSELQFLGCVINYYSSPAQVWVTLVLVFAIEIIKCLIVLCRFILAPLAVLTFLGYKYRKTRISIDAVEKFLKMQQALGPKRYAYTEITAITGHFREKLGQGGYGSVYKGFLPGDGHVAIKMLSNSMCNGEEFISEVSTISRIHHVNVVRLVGFCSEELRRALVYEYMSCGSLDKYIFAPEKSLSWEKLSEIALGIARGIDYLHHGCDMQIMHFDIKPHNILLDSSFTPKIADFGLAKLYPRDESLVPMSAARGTIGYIAPEMISRSFGAISCKADVYSFGMLLLDIAGGRRSREQHTSSSVHPYYPALVYDWLTQQEVNKISEDVDIHWVEKKLCIVGFWCIQMKPTERPSMSEVVEMLESDDPDNLQAIFIYTYTHHLLPLLLAAIITTATAATLNITNLCSFTVWPAAVPVGGGTRLDTGKSWTLDVPTGTAPGRVWARTGCSFDANGNSTCLTGDCGGVLSCTSYGDPPQTLAEFSLDGTNGQDQFDISLVDGFNVPMDFLPVTAPCSKGPRCPANVTAQCPGELKAHGGCNSACRVFRQDKYCCTGNGSNTCEPTTYSMPFVRMCPDAYSYSRNDESSPVFSCPSGTNYQIIFCPPVDLTSSSPAPVEVAADNRQGKVIAGIVASVIGSTSVLVIVVGYMIIKRRTRRHQEIHEEEQEFEEITLQGMPRRFTFQQLQEATDHFRDKLGEGGFGSVFEGKIGDERVAVKRLDRSGQGMKEFLAEVQTIGSIHHINLVRLIGFCTEKSQRLLVYEHMPKGSLDRWIYHQQGCHAPTLDWRTRYRIITQVAKGLSYLHEECMKRIAHLDVKPQNILLDDNFNAKLSDFGLCKLIDRDKSQVITRMRGTPGYLAPEWLTSQITEKADVYSFGIVVMEIISGRKNVDTSCSEHSIHLITLLQEKVKSDQLVDLIDKKNNDMQVHEKEVIETMRLAMWCLQIDCKRRPQMSEVVKVLEGTISIETNIVHEFVAINPVSFGVLVDSALPLASDLSGPRPFQSTNMSRVVVVTALLLSLTINHGTDAATMDSAWEDQDFFRHCPVSRCSRDGPEIRFPHRLKSSNTSSACGASCARLTCSGQNTILNHSFLGPCNVTSIDYKEAVMKIIPLVDTSSPCPLQNLLIFNDELTGSYYDSCYQFSNICSLHQVQPAKIVRCSKEFTSPTNDYDTGNVAGPISCLSDGSHFSYLVDARNKIYSLPLDCKAISKAIIPIPLSIYDKIDGTTFKQRAEMIISFSVTTVRWIDGYYIAGDCTDCENQGRSCAFSLQRNQTFCMRQPHDSHVKVIAVASSVAAFVRLSLVVATALYLSLKIKYNEEVHLKVEMFLRTWHNEIQKEKVGQGGFGTVYKGELQNGVPVAVKMIENPTGDGEEFINEVATIGRIHHANIVRLLGFCSEGTRRALIYEFMPNESLEKYIFLHNPNTQAPLSPNKMLDIALGIARGMEYLHQGCNQRILHFDIKPHNILLDYNFNPKISDFGLAKLCARDQSIVTLTKARGTMGYIAPELYSRNFGDISYKSDVYSFGMLVLEMVSGRRIWDPSTENQNEVYFPEWIYEKVIGEQDFVLSREMTEEEKLTVRQLALVALWCIHWNPRNRPSMTKVVNMITGKLENMQVPPKPFVS</sequence>
<keyword evidence="13" id="KW-0430">Lectin</keyword>
<dbReference type="EnsemblPlants" id="LPERR01G00820.1">
    <property type="protein sequence ID" value="LPERR01G00820.1"/>
    <property type="gene ID" value="LPERR01G00820"/>
</dbReference>
<dbReference type="CDD" id="cd14066">
    <property type="entry name" value="STKc_IRAK"/>
    <property type="match status" value="2"/>
</dbReference>
<feature type="domain" description="Protein kinase" evidence="29">
    <location>
        <begin position="733"/>
        <end position="1012"/>
    </location>
</feature>
<evidence type="ECO:0000259" key="29">
    <source>
        <dbReference type="PROSITE" id="PS50011"/>
    </source>
</evidence>
<evidence type="ECO:0000256" key="14">
    <source>
        <dbReference type="ARBA" id="ARBA00022737"/>
    </source>
</evidence>
<dbReference type="PROSITE" id="PS00108">
    <property type="entry name" value="PROTEIN_KINASE_ST"/>
    <property type="match status" value="3"/>
</dbReference>
<dbReference type="GO" id="GO:0031640">
    <property type="term" value="P:killing of cells of another organism"/>
    <property type="evidence" value="ECO:0007669"/>
    <property type="project" value="UniProtKB-KW"/>
</dbReference>